<evidence type="ECO:0000313" key="4">
    <source>
        <dbReference type="Proteomes" id="UP001165089"/>
    </source>
</evidence>
<gene>
    <name evidence="3" type="ORF">GETHPA_22430</name>
</gene>
<keyword evidence="1" id="KW-1133">Transmembrane helix</keyword>
<dbReference type="CDD" id="cd06259">
    <property type="entry name" value="YdcF-like"/>
    <property type="match status" value="1"/>
</dbReference>
<keyword evidence="1" id="KW-0812">Transmembrane</keyword>
<dbReference type="PANTHER" id="PTHR30336:SF4">
    <property type="entry name" value="ENVELOPE BIOGENESIS FACTOR ELYC"/>
    <property type="match status" value="1"/>
</dbReference>
<dbReference type="Proteomes" id="UP001165089">
    <property type="component" value="Unassembled WGS sequence"/>
</dbReference>
<sequence>MSGLALEKTVGLLGMPAGLLWLFLLASAALCLLRRQRLPAVLFLLVAAGYALAGNVYLGSALMARLEAGVPAVDVAALAPFDAVCVLGGGSQQDPFGGAQANLSGDRIVLAARLWHAGKARLLVAGGRSRDSLGSPRDLGQETRALWRGLGVPDSAILVVDEPCWNTRDEILADRRLQLRHGWQRVGLVSSAWHLPRALALARRAGLDATPLGADWRGRPHPFQLQLLVPQQEGFLDIQRACWEWLGRRLGR</sequence>
<keyword evidence="4" id="KW-1185">Reference proteome</keyword>
<dbReference type="EMBL" id="BSDD01000004">
    <property type="protein sequence ID" value="GLH70710.1"/>
    <property type="molecule type" value="Genomic_DNA"/>
</dbReference>
<protein>
    <recommendedName>
        <fullName evidence="2">DUF218 domain-containing protein</fullName>
    </recommendedName>
</protein>
<organism evidence="3 4">
    <name type="scientific">Geothrix rubra</name>
    <dbReference type="NCBI Taxonomy" id="2927977"/>
    <lineage>
        <taxon>Bacteria</taxon>
        <taxon>Pseudomonadati</taxon>
        <taxon>Acidobacteriota</taxon>
        <taxon>Holophagae</taxon>
        <taxon>Holophagales</taxon>
        <taxon>Holophagaceae</taxon>
        <taxon>Geothrix</taxon>
    </lineage>
</organism>
<dbReference type="Pfam" id="PF02698">
    <property type="entry name" value="DUF218"/>
    <property type="match status" value="1"/>
</dbReference>
<reference evidence="3 4" key="1">
    <citation type="journal article" date="2023" name="Antonie Van Leeuwenhoek">
        <title>Mesoterricola silvestris gen. nov., sp. nov., Mesoterricola sediminis sp. nov., Geothrix oryzae sp. nov., Geothrix edaphica sp. nov., Geothrix rubra sp. nov., and Geothrix limicola sp. nov., six novel members of Acidobacteriota isolated from soils.</title>
        <authorList>
            <person name="Itoh H."/>
            <person name="Sugisawa Y."/>
            <person name="Mise K."/>
            <person name="Xu Z."/>
            <person name="Kuniyasu M."/>
            <person name="Ushijima N."/>
            <person name="Kawano K."/>
            <person name="Kobayashi E."/>
            <person name="Shiratori Y."/>
            <person name="Masuda Y."/>
            <person name="Senoo K."/>
        </authorList>
    </citation>
    <scope>NUCLEOTIDE SEQUENCE [LARGE SCALE GENOMIC DNA]</scope>
    <source>
        <strain evidence="3 4">Red803</strain>
    </source>
</reference>
<accession>A0ABQ5Q8J1</accession>
<feature type="transmembrane region" description="Helical" evidence="1">
    <location>
        <begin position="40"/>
        <end position="58"/>
    </location>
</feature>
<feature type="transmembrane region" description="Helical" evidence="1">
    <location>
        <begin position="12"/>
        <end position="33"/>
    </location>
</feature>
<evidence type="ECO:0000256" key="1">
    <source>
        <dbReference type="SAM" id="Phobius"/>
    </source>
</evidence>
<comment type="caution">
    <text evidence="3">The sequence shown here is derived from an EMBL/GenBank/DDBJ whole genome shotgun (WGS) entry which is preliminary data.</text>
</comment>
<feature type="domain" description="DUF218" evidence="2">
    <location>
        <begin position="82"/>
        <end position="247"/>
    </location>
</feature>
<keyword evidence="1" id="KW-0472">Membrane</keyword>
<dbReference type="RefSeq" id="WP_285726199.1">
    <property type="nucleotide sequence ID" value="NZ_BSDD01000004.1"/>
</dbReference>
<proteinExistence type="predicted"/>
<dbReference type="PANTHER" id="PTHR30336">
    <property type="entry name" value="INNER MEMBRANE PROTEIN, PROBABLE PERMEASE"/>
    <property type="match status" value="1"/>
</dbReference>
<name>A0ABQ5Q8J1_9BACT</name>
<evidence type="ECO:0000313" key="3">
    <source>
        <dbReference type="EMBL" id="GLH70710.1"/>
    </source>
</evidence>
<evidence type="ECO:0000259" key="2">
    <source>
        <dbReference type="Pfam" id="PF02698"/>
    </source>
</evidence>
<dbReference type="InterPro" id="IPR003848">
    <property type="entry name" value="DUF218"/>
</dbReference>
<dbReference type="InterPro" id="IPR051599">
    <property type="entry name" value="Cell_Envelope_Assoc"/>
</dbReference>